<gene>
    <name evidence="4" type="ORF">ACEWY4_026387</name>
</gene>
<protein>
    <recommendedName>
        <fullName evidence="6">Barrier-to-autointegration factor</fullName>
    </recommendedName>
</protein>
<accession>A0ABD1IV41</accession>
<dbReference type="InterPro" id="IPR004122">
    <property type="entry name" value="BAF_prot"/>
</dbReference>
<keyword evidence="2" id="KW-0539">Nucleus</keyword>
<comment type="caution">
    <text evidence="4">The sequence shown here is derived from an EMBL/GenBank/DDBJ whole genome shotgun (WGS) entry which is preliminary data.</text>
</comment>
<dbReference type="InterPro" id="IPR051387">
    <property type="entry name" value="BAF"/>
</dbReference>
<comment type="subcellular location">
    <subcellularLocation>
        <location evidence="1">Nucleus</location>
    </subcellularLocation>
</comment>
<dbReference type="PANTHER" id="PTHR47507">
    <property type="entry name" value="BARRIER TO AUTOINTEGRATION FACTOR 2"/>
    <property type="match status" value="1"/>
</dbReference>
<dbReference type="SUPFAM" id="SSF47798">
    <property type="entry name" value="Barrier-to-autointegration factor, BAF"/>
    <property type="match status" value="1"/>
</dbReference>
<dbReference type="InterPro" id="IPR036617">
    <property type="entry name" value="BAF_sf"/>
</dbReference>
<dbReference type="AlphaFoldDB" id="A0ABD1IV41"/>
<dbReference type="SMART" id="SM01023">
    <property type="entry name" value="BAF"/>
    <property type="match status" value="1"/>
</dbReference>
<dbReference type="PANTHER" id="PTHR47507:SF5">
    <property type="entry name" value="BARRIER-TO-AUTOINTEGRATION FACTOR"/>
    <property type="match status" value="1"/>
</dbReference>
<evidence type="ECO:0000313" key="5">
    <source>
        <dbReference type="Proteomes" id="UP001591681"/>
    </source>
</evidence>
<proteinExistence type="predicted"/>
<evidence type="ECO:0000256" key="3">
    <source>
        <dbReference type="SAM" id="MobiDB-lite"/>
    </source>
</evidence>
<organism evidence="4 5">
    <name type="scientific">Coilia grayii</name>
    <name type="common">Gray's grenadier anchovy</name>
    <dbReference type="NCBI Taxonomy" id="363190"/>
    <lineage>
        <taxon>Eukaryota</taxon>
        <taxon>Metazoa</taxon>
        <taxon>Chordata</taxon>
        <taxon>Craniata</taxon>
        <taxon>Vertebrata</taxon>
        <taxon>Euteleostomi</taxon>
        <taxon>Actinopterygii</taxon>
        <taxon>Neopterygii</taxon>
        <taxon>Teleostei</taxon>
        <taxon>Clupei</taxon>
        <taxon>Clupeiformes</taxon>
        <taxon>Clupeoidei</taxon>
        <taxon>Engraulidae</taxon>
        <taxon>Coilinae</taxon>
        <taxon>Coilia</taxon>
    </lineage>
</organism>
<dbReference type="Pfam" id="PF02961">
    <property type="entry name" value="SAM_BAF"/>
    <property type="match status" value="1"/>
</dbReference>
<keyword evidence="5" id="KW-1185">Reference proteome</keyword>
<dbReference type="EMBL" id="JBHFQA010000023">
    <property type="protein sequence ID" value="KAL2078702.1"/>
    <property type="molecule type" value="Genomic_DNA"/>
</dbReference>
<name>A0ABD1IV41_9TELE</name>
<evidence type="ECO:0000256" key="1">
    <source>
        <dbReference type="ARBA" id="ARBA00004123"/>
    </source>
</evidence>
<evidence type="ECO:0008006" key="6">
    <source>
        <dbReference type="Google" id="ProtNLM"/>
    </source>
</evidence>
<feature type="region of interest" description="Disordered" evidence="3">
    <location>
        <begin position="67"/>
        <end position="92"/>
    </location>
</feature>
<dbReference type="Gene3D" id="1.10.150.40">
    <property type="entry name" value="Barrier-to-autointegration factor, BAF"/>
    <property type="match status" value="1"/>
</dbReference>
<sequence>MQLSLRKHGRNERKEASLSTLTPLAFPLFRGLLSSIKAKRATHIFHLRTRKSPVQIVSEQLLCADPNPKPSLPNMSSTSKKHQSFCSEPMKGKPVTDIPGIGRVSGGHLQSQGYNKATDVLGKYLTVQENRNQFQGWLKDGSGANAKQQGDCYKAMRDWSDNNL</sequence>
<evidence type="ECO:0000256" key="2">
    <source>
        <dbReference type="ARBA" id="ARBA00023242"/>
    </source>
</evidence>
<dbReference type="Proteomes" id="UP001591681">
    <property type="component" value="Unassembled WGS sequence"/>
</dbReference>
<evidence type="ECO:0000313" key="4">
    <source>
        <dbReference type="EMBL" id="KAL2078702.1"/>
    </source>
</evidence>
<reference evidence="4 5" key="1">
    <citation type="submission" date="2024-09" db="EMBL/GenBank/DDBJ databases">
        <title>A chromosome-level genome assembly of Gray's grenadier anchovy, Coilia grayii.</title>
        <authorList>
            <person name="Fu Z."/>
        </authorList>
    </citation>
    <scope>NUCLEOTIDE SEQUENCE [LARGE SCALE GENOMIC DNA]</scope>
    <source>
        <strain evidence="4">G4</strain>
        <tissue evidence="4">Muscle</tissue>
    </source>
</reference>
<dbReference type="GO" id="GO:0005634">
    <property type="term" value="C:nucleus"/>
    <property type="evidence" value="ECO:0007669"/>
    <property type="project" value="UniProtKB-SubCell"/>
</dbReference>